<sequence>MAKQPATELDRIVGQLRELSCAPTDFDKVTQLELLQQIANAAHGAMARVSVEFDDSQRADQALRQVPSRQRGRGVADQIALARRISPYQASRDLGMARALRDDLPGTGALLSAGRISERTAQAVHHETDHLARADRQQVDSELSPAITDATTAGAARAARAAAFAIDPDSATKRATKAAGERGVSFRAAKDGMARLGGYLPGIQGVAAHRALRKDAKAIIAFGDGSGRTLQQVMADLLVERLTGQPRACAVPVEVQLVMTEEQLFGETPDSPEPRDPDGPSWVDGYGPVPAAFARAAVAGVADALGPTPPEVDRAQAWLRRVFTDPCSGQLVDVDTNRRRFDGTVRRFIRLRDQFCRIPFCDALIEDHDHIARHSDGGATSIDNGMGICRRFNLVKEMPGWHTEVIHAAGPPGSHPHTVVITTATGKTYRSTSPPVPGARTKRPDLGVIDLYFTTRLAQAS</sequence>
<dbReference type="InterPro" id="IPR003615">
    <property type="entry name" value="HNH_nuc"/>
</dbReference>
<proteinExistence type="predicted"/>
<keyword evidence="3" id="KW-1185">Reference proteome</keyword>
<dbReference type="InterPro" id="IPR003870">
    <property type="entry name" value="DUF222"/>
</dbReference>
<evidence type="ECO:0000313" key="3">
    <source>
        <dbReference type="Proteomes" id="UP000256253"/>
    </source>
</evidence>
<evidence type="ECO:0000313" key="2">
    <source>
        <dbReference type="EMBL" id="REF31408.1"/>
    </source>
</evidence>
<reference evidence="2 3" key="1">
    <citation type="submission" date="2018-08" db="EMBL/GenBank/DDBJ databases">
        <title>Sequencing the genomes of 1000 actinobacteria strains.</title>
        <authorList>
            <person name="Klenk H.-P."/>
        </authorList>
    </citation>
    <scope>NUCLEOTIDE SEQUENCE [LARGE SCALE GENOMIC DNA]</scope>
    <source>
        <strain evidence="2 3">DSM 22967</strain>
    </source>
</reference>
<dbReference type="Pfam" id="PF02720">
    <property type="entry name" value="DUF222"/>
    <property type="match status" value="1"/>
</dbReference>
<evidence type="ECO:0000259" key="1">
    <source>
        <dbReference type="SMART" id="SM00507"/>
    </source>
</evidence>
<dbReference type="Proteomes" id="UP000256253">
    <property type="component" value="Unassembled WGS sequence"/>
</dbReference>
<dbReference type="RefSeq" id="WP_115923247.1">
    <property type="nucleotide sequence ID" value="NZ_QTUA01000001.1"/>
</dbReference>
<protein>
    <submittedName>
        <fullName evidence="2">Uncharacterized protein DUF222</fullName>
    </submittedName>
</protein>
<comment type="caution">
    <text evidence="2">The sequence shown here is derived from an EMBL/GenBank/DDBJ whole genome shotgun (WGS) entry which is preliminary data.</text>
</comment>
<dbReference type="OrthoDB" id="5241234at2"/>
<gene>
    <name evidence="2" type="ORF">DFJ65_2475</name>
</gene>
<dbReference type="SMART" id="SM00507">
    <property type="entry name" value="HNHc"/>
    <property type="match status" value="1"/>
</dbReference>
<organism evidence="2 3">
    <name type="scientific">Calidifontibacter indicus</name>
    <dbReference type="NCBI Taxonomy" id="419650"/>
    <lineage>
        <taxon>Bacteria</taxon>
        <taxon>Bacillati</taxon>
        <taxon>Actinomycetota</taxon>
        <taxon>Actinomycetes</taxon>
        <taxon>Micrococcales</taxon>
        <taxon>Dermacoccaceae</taxon>
        <taxon>Calidifontibacter</taxon>
    </lineage>
</organism>
<dbReference type="CDD" id="cd00085">
    <property type="entry name" value="HNHc"/>
    <property type="match status" value="1"/>
</dbReference>
<dbReference type="EMBL" id="QTUA01000001">
    <property type="protein sequence ID" value="REF31408.1"/>
    <property type="molecule type" value="Genomic_DNA"/>
</dbReference>
<accession>A0A3D9UPN1</accession>
<name>A0A3D9UPN1_9MICO</name>
<dbReference type="AlphaFoldDB" id="A0A3D9UPN1"/>
<feature type="domain" description="HNH nuclease" evidence="1">
    <location>
        <begin position="344"/>
        <end position="394"/>
    </location>
</feature>